<dbReference type="EMBL" id="JAAVUP010000004">
    <property type="protein sequence ID" value="NKE18235.1"/>
    <property type="molecule type" value="Genomic_DNA"/>
</dbReference>
<protein>
    <submittedName>
        <fullName evidence="4">Recombinase family protein</fullName>
    </submittedName>
</protein>
<dbReference type="PANTHER" id="PTHR30461:SF23">
    <property type="entry name" value="DNA RECOMBINASE-RELATED"/>
    <property type="match status" value="1"/>
</dbReference>
<evidence type="ECO:0000259" key="3">
    <source>
        <dbReference type="PROSITE" id="PS51737"/>
    </source>
</evidence>
<evidence type="ECO:0000259" key="2">
    <source>
        <dbReference type="PROSITE" id="PS51736"/>
    </source>
</evidence>
<dbReference type="Gene3D" id="3.90.1750.20">
    <property type="entry name" value="Putative Large Serine Recombinase, Chain B, Domain 2"/>
    <property type="match status" value="1"/>
</dbReference>
<organism evidence="4 7">
    <name type="scientific">Neoroseomonas oryzicola</name>
    <dbReference type="NCBI Taxonomy" id="535904"/>
    <lineage>
        <taxon>Bacteria</taxon>
        <taxon>Pseudomonadati</taxon>
        <taxon>Pseudomonadota</taxon>
        <taxon>Alphaproteobacteria</taxon>
        <taxon>Acetobacterales</taxon>
        <taxon>Acetobacteraceae</taxon>
        <taxon>Neoroseomonas</taxon>
    </lineage>
</organism>
<feature type="compositionally biased region" description="Pro residues" evidence="1">
    <location>
        <begin position="550"/>
        <end position="562"/>
    </location>
</feature>
<keyword evidence="6" id="KW-1185">Reference proteome</keyword>
<feature type="region of interest" description="Disordered" evidence="1">
    <location>
        <begin position="544"/>
        <end position="668"/>
    </location>
</feature>
<dbReference type="PROSITE" id="PS51737">
    <property type="entry name" value="RECOMBINASE_DNA_BIND"/>
    <property type="match status" value="1"/>
</dbReference>
<dbReference type="PROSITE" id="PS51736">
    <property type="entry name" value="RECOMBINASES_3"/>
    <property type="match status" value="1"/>
</dbReference>
<dbReference type="PANTHER" id="PTHR30461">
    <property type="entry name" value="DNA-INVERTASE FROM LAMBDOID PROPHAGE"/>
    <property type="match status" value="1"/>
</dbReference>
<dbReference type="InterPro" id="IPR006119">
    <property type="entry name" value="Resolv_N"/>
</dbReference>
<dbReference type="Pfam" id="PF13408">
    <property type="entry name" value="Zn_ribbon_recom"/>
    <property type="match status" value="1"/>
</dbReference>
<feature type="domain" description="Recombinase" evidence="3">
    <location>
        <begin position="151"/>
        <end position="294"/>
    </location>
</feature>
<feature type="domain" description="Resolvase/invertase-type recombinase catalytic" evidence="2">
    <location>
        <begin position="4"/>
        <end position="161"/>
    </location>
</feature>
<evidence type="ECO:0000313" key="6">
    <source>
        <dbReference type="Proteomes" id="UP000746741"/>
    </source>
</evidence>
<dbReference type="InterPro" id="IPR011109">
    <property type="entry name" value="DNA_bind_recombinase_dom"/>
</dbReference>
<sequence length="668" mass="72735">MSLRVAIYARFSSELQNAGSIEDQVHHCLAYAEGQGWTVVETFTDAAISGATTLRPGYQALLAAMRAGDVDAVLAWSQDRFSRDLEHVAAFDKQARFLGVQMHTVTEGEIDPLKLGVKGIFNAQTLVDIGKHTRRGEAKRVRLGRSFGRVPYGYRMIRRLGPDGEPERGLREPDPITAPVVRRVFEAYCAGRSPRAIARQLNAEGVPGPDGAPWNDATIRGRPKRGDGILRNPIYVGRLVWGRHKKLREPVAGRKVLRMADPENIIECAVPELRIIDEALWEKAQARLMAEAAPVSAESRPAFWERRRPRHLLSEKVVCGCCGRTFTSLGKDYLGCSAARNGHGCRNTRRLRRPQLEAQVLEALAARLMHPELVKRFCASFITAWNKRRAEAAGASAGREQELRAVERKLANLVDAIADGLKAPDLQQKLDELRARRDALQAEIGREMPPAPALHPNIAEVYASQVARLREALDAEGNPAALEAARALIDRVIVSPGDGPDDPPGIELVGRLMQMLQAADAFRPGEVDTASDIVASMSTCSAKEEIGAGSPPPTFTPAPPTPARVRHGHRSATPPARRAVARRGLRPCRPADDGWRDRGPRHPGCGEGGARHRAAARPRAGDGAPSRPAGLRRRARPAGALRLLPPGGTLRTDAARPRPRARPAAAGR</sequence>
<reference evidence="5 6" key="2">
    <citation type="submission" date="2020-02" db="EMBL/GenBank/DDBJ databases">
        <authorList>
            <person name="Sun Q."/>
            <person name="Inoue M."/>
        </authorList>
    </citation>
    <scope>NUCLEOTIDE SEQUENCE [LARGE SCALE GENOMIC DNA]</scope>
    <source>
        <strain evidence="5 6">KCTC 22478</strain>
    </source>
</reference>
<evidence type="ECO:0000313" key="5">
    <source>
        <dbReference type="EMBL" id="NKE18235.1"/>
    </source>
</evidence>
<reference evidence="4" key="3">
    <citation type="journal article" date="2021" name="Syst. Appl. Microbiol.">
        <title>Roseomonas hellenica sp. nov., isolated from roots of wild-growing Alkanna tinctoria.</title>
        <authorList>
            <person name="Rat A."/>
            <person name="Naranjo H.D."/>
            <person name="Lebbe L."/>
            <person name="Cnockaert M."/>
            <person name="Krigas N."/>
            <person name="Grigoriadou K."/>
            <person name="Maloupa E."/>
            <person name="Willems A."/>
        </authorList>
    </citation>
    <scope>NUCLEOTIDE SEQUENCE</scope>
    <source>
        <strain evidence="4">LMG 31161</strain>
    </source>
</reference>
<dbReference type="InterPro" id="IPR050639">
    <property type="entry name" value="SSR_resolvase"/>
</dbReference>
<dbReference type="InterPro" id="IPR036162">
    <property type="entry name" value="Resolvase-like_N_sf"/>
</dbReference>
<dbReference type="Proteomes" id="UP001138708">
    <property type="component" value="Unassembled WGS sequence"/>
</dbReference>
<dbReference type="EMBL" id="JAAEDK010000031">
    <property type="protein sequence ID" value="MBR0660468.1"/>
    <property type="molecule type" value="Genomic_DNA"/>
</dbReference>
<dbReference type="Proteomes" id="UP000746741">
    <property type="component" value="Unassembled WGS sequence"/>
</dbReference>
<reference evidence="4" key="1">
    <citation type="submission" date="2020-01" db="EMBL/GenBank/DDBJ databases">
        <authorList>
            <person name="Rat A."/>
        </authorList>
    </citation>
    <scope>NUCLEOTIDE SEQUENCE</scope>
    <source>
        <strain evidence="4">LMG 31161</strain>
    </source>
</reference>
<accession>A0A9X9WJF8</accession>
<feature type="compositionally biased region" description="Low complexity" evidence="1">
    <location>
        <begin position="637"/>
        <end position="651"/>
    </location>
</feature>
<dbReference type="GO" id="GO:0000150">
    <property type="term" value="F:DNA strand exchange activity"/>
    <property type="evidence" value="ECO:0007669"/>
    <property type="project" value="InterPro"/>
</dbReference>
<dbReference type="InterPro" id="IPR038109">
    <property type="entry name" value="DNA_bind_recomb_sf"/>
</dbReference>
<dbReference type="Gene3D" id="3.40.50.1390">
    <property type="entry name" value="Resolvase, N-terminal catalytic domain"/>
    <property type="match status" value="1"/>
</dbReference>
<dbReference type="AlphaFoldDB" id="A0A9X9WJF8"/>
<dbReference type="InterPro" id="IPR025827">
    <property type="entry name" value="Zn_ribbon_recom_dom"/>
</dbReference>
<gene>
    <name evidence="5" type="ORF">GWK15_14880</name>
    <name evidence="4" type="ORF">GXW75_14505</name>
</gene>
<dbReference type="GO" id="GO:0003677">
    <property type="term" value="F:DNA binding"/>
    <property type="evidence" value="ECO:0007669"/>
    <property type="project" value="InterPro"/>
</dbReference>
<feature type="compositionally biased region" description="Basic and acidic residues" evidence="1">
    <location>
        <begin position="589"/>
        <end position="600"/>
    </location>
</feature>
<evidence type="ECO:0000313" key="7">
    <source>
        <dbReference type="Proteomes" id="UP001138708"/>
    </source>
</evidence>
<proteinExistence type="predicted"/>
<feature type="compositionally biased region" description="Low complexity" evidence="1">
    <location>
        <begin position="617"/>
        <end position="629"/>
    </location>
</feature>
<evidence type="ECO:0000313" key="4">
    <source>
        <dbReference type="EMBL" id="MBR0660468.1"/>
    </source>
</evidence>
<dbReference type="Pfam" id="PF00239">
    <property type="entry name" value="Resolvase"/>
    <property type="match status" value="1"/>
</dbReference>
<dbReference type="SMART" id="SM00857">
    <property type="entry name" value="Resolvase"/>
    <property type="match status" value="1"/>
</dbReference>
<comment type="caution">
    <text evidence="4">The sequence shown here is derived from an EMBL/GenBank/DDBJ whole genome shotgun (WGS) entry which is preliminary data.</text>
</comment>
<evidence type="ECO:0000256" key="1">
    <source>
        <dbReference type="SAM" id="MobiDB-lite"/>
    </source>
</evidence>
<name>A0A9X9WJF8_9PROT</name>
<dbReference type="SUPFAM" id="SSF53041">
    <property type="entry name" value="Resolvase-like"/>
    <property type="match status" value="1"/>
</dbReference>
<dbReference type="Pfam" id="PF07508">
    <property type="entry name" value="Recombinase"/>
    <property type="match status" value="1"/>
</dbReference>
<dbReference type="CDD" id="cd00338">
    <property type="entry name" value="Ser_Recombinase"/>
    <property type="match status" value="1"/>
</dbReference>